<evidence type="ECO:0000256" key="3">
    <source>
        <dbReference type="ARBA" id="ARBA00023001"/>
    </source>
</evidence>
<evidence type="ECO:0000256" key="1">
    <source>
        <dbReference type="ARBA" id="ARBA00005641"/>
    </source>
</evidence>
<dbReference type="GO" id="GO:0009986">
    <property type="term" value="C:cell surface"/>
    <property type="evidence" value="ECO:0007669"/>
    <property type="project" value="TreeGrafter"/>
</dbReference>
<dbReference type="InterPro" id="IPR024361">
    <property type="entry name" value="BACON"/>
</dbReference>
<evidence type="ECO:0000259" key="8">
    <source>
        <dbReference type="Pfam" id="PF00150"/>
    </source>
</evidence>
<sequence length="507" mass="56295">MTTSPTIQNARPIISVLLVAAMLLIHGCSEDDPLLTPEVVPTPTEFSFPHDGGTETLTIRTNIPLEISSPNDAWCTVTPMEAKSSEEQQYSISTTPNENEEVRQTKITLLGHQYARDLVVQQAGQPSGQNAEAAMAFARHLGMGWNLGNQLDAWSNGVANETIWGNAATTQEAFDKIAATGIRSVRIPITWLGHIGPAPDYILATAWLNRVAEVVDYAETAGLNAIINIHHDGADSKHWLNIKEAATNAEVNQQIKDQLGAVWTQIAEKFRDKDHFLIFEAMNEIHDGGWGWGANLTDNGKQYTVLNEWNQVFVDAVRATGGLNSDRYLGIPGYVTSPNLTIHHMKLPSDAVNNRLLVSVHYYDPHEYAIEDKYSEWGHTAAADKKAESGDEAHVREIFSQLKNKYIDRGIPVYIGEMGSVHRSTKRAEDFRKYYLEYICKAARTYGMAPFYWDNGSPDTGKECFGIINHTTGNFINNGQEIVELMVRAVTNDDPTYTLEAVYESAP</sequence>
<evidence type="ECO:0000313" key="11">
    <source>
        <dbReference type="Proteomes" id="UP000032900"/>
    </source>
</evidence>
<dbReference type="InterPro" id="IPR050386">
    <property type="entry name" value="Glycosyl_hydrolase_5"/>
</dbReference>
<keyword evidence="11" id="KW-1185">Reference proteome</keyword>
<dbReference type="InterPro" id="IPR013783">
    <property type="entry name" value="Ig-like_fold"/>
</dbReference>
<dbReference type="GO" id="GO:0030245">
    <property type="term" value="P:cellulose catabolic process"/>
    <property type="evidence" value="ECO:0007669"/>
    <property type="project" value="UniProtKB-KW"/>
</dbReference>
<dbReference type="PANTHER" id="PTHR31297:SF41">
    <property type="entry name" value="ENDOGLUCANASE, PUTATIVE (AFU_ORTHOLOGUE AFUA_5G01830)-RELATED"/>
    <property type="match status" value="1"/>
</dbReference>
<dbReference type="Proteomes" id="UP000032900">
    <property type="component" value="Unassembled WGS sequence"/>
</dbReference>
<evidence type="ECO:0000259" key="9">
    <source>
        <dbReference type="Pfam" id="PF19190"/>
    </source>
</evidence>
<dbReference type="Gene3D" id="3.20.20.80">
    <property type="entry name" value="Glycosidases"/>
    <property type="match status" value="1"/>
</dbReference>
<gene>
    <name evidence="10" type="ORF">JCM15548_11309</name>
</gene>
<name>A0A0E9LU91_9BACT</name>
<dbReference type="RefSeq" id="WP_062123064.1">
    <property type="nucleotide sequence ID" value="NZ_BAZW01000007.1"/>
</dbReference>
<dbReference type="EMBL" id="BAZW01000007">
    <property type="protein sequence ID" value="GAO29147.1"/>
    <property type="molecule type" value="Genomic_DNA"/>
</dbReference>
<feature type="domain" description="BACON" evidence="9">
    <location>
        <begin position="42"/>
        <end position="124"/>
    </location>
</feature>
<accession>A0A0E9LU91</accession>
<comment type="similarity">
    <text evidence="1 7">Belongs to the glycosyl hydrolase 5 (cellulase A) family.</text>
</comment>
<keyword evidence="3" id="KW-0136">Cellulose degradation</keyword>
<keyword evidence="2 7" id="KW-0378">Hydrolase</keyword>
<feature type="domain" description="Glycoside hydrolase family 5" evidence="8">
    <location>
        <begin position="159"/>
        <end position="457"/>
    </location>
</feature>
<protein>
    <submittedName>
        <fullName evidence="10">Cellulase</fullName>
    </submittedName>
</protein>
<dbReference type="SUPFAM" id="SSF51445">
    <property type="entry name" value="(Trans)glycosidases"/>
    <property type="match status" value="1"/>
</dbReference>
<reference evidence="10 11" key="1">
    <citation type="journal article" date="2015" name="Microbes Environ.">
        <title>Distribution and evolution of nitrogen fixation genes in the phylum bacteroidetes.</title>
        <authorList>
            <person name="Inoue J."/>
            <person name="Oshima K."/>
            <person name="Suda W."/>
            <person name="Sakamoto M."/>
            <person name="Iino T."/>
            <person name="Noda S."/>
            <person name="Hongoh Y."/>
            <person name="Hattori M."/>
            <person name="Ohkuma M."/>
        </authorList>
    </citation>
    <scope>NUCLEOTIDE SEQUENCE [LARGE SCALE GENOMIC DNA]</scope>
    <source>
        <strain evidence="10">JCM 15548</strain>
    </source>
</reference>
<evidence type="ECO:0000313" key="10">
    <source>
        <dbReference type="EMBL" id="GAO29147.1"/>
    </source>
</evidence>
<keyword evidence="4" id="KW-0119">Carbohydrate metabolism</keyword>
<evidence type="ECO:0000256" key="5">
    <source>
        <dbReference type="ARBA" id="ARBA00023295"/>
    </source>
</evidence>
<dbReference type="GO" id="GO:0005576">
    <property type="term" value="C:extracellular region"/>
    <property type="evidence" value="ECO:0007669"/>
    <property type="project" value="TreeGrafter"/>
</dbReference>
<evidence type="ECO:0000256" key="7">
    <source>
        <dbReference type="RuleBase" id="RU361153"/>
    </source>
</evidence>
<dbReference type="Pfam" id="PF19190">
    <property type="entry name" value="BACON_2"/>
    <property type="match status" value="1"/>
</dbReference>
<dbReference type="InterPro" id="IPR001547">
    <property type="entry name" value="Glyco_hydro_5"/>
</dbReference>
<dbReference type="STRING" id="1236989.JCM15548_11309"/>
<dbReference type="CDD" id="cd14948">
    <property type="entry name" value="BACON"/>
    <property type="match status" value="1"/>
</dbReference>
<proteinExistence type="inferred from homology"/>
<dbReference type="Pfam" id="PF00150">
    <property type="entry name" value="Cellulase"/>
    <property type="match status" value="1"/>
</dbReference>
<evidence type="ECO:0000256" key="6">
    <source>
        <dbReference type="ARBA" id="ARBA00023326"/>
    </source>
</evidence>
<dbReference type="GO" id="GO:0008422">
    <property type="term" value="F:beta-glucosidase activity"/>
    <property type="evidence" value="ECO:0007669"/>
    <property type="project" value="TreeGrafter"/>
</dbReference>
<dbReference type="Gene3D" id="2.60.40.10">
    <property type="entry name" value="Immunoglobulins"/>
    <property type="match status" value="1"/>
</dbReference>
<dbReference type="PANTHER" id="PTHR31297">
    <property type="entry name" value="GLUCAN ENDO-1,6-BETA-GLUCOSIDASE B"/>
    <property type="match status" value="1"/>
</dbReference>
<organism evidence="10 11">
    <name type="scientific">Geofilum rubicundum JCM 15548</name>
    <dbReference type="NCBI Taxonomy" id="1236989"/>
    <lineage>
        <taxon>Bacteria</taxon>
        <taxon>Pseudomonadati</taxon>
        <taxon>Bacteroidota</taxon>
        <taxon>Bacteroidia</taxon>
        <taxon>Marinilabiliales</taxon>
        <taxon>Marinilabiliaceae</taxon>
        <taxon>Geofilum</taxon>
    </lineage>
</organism>
<dbReference type="AlphaFoldDB" id="A0A0E9LU91"/>
<keyword evidence="6" id="KW-0624">Polysaccharide degradation</keyword>
<keyword evidence="5 7" id="KW-0326">Glycosidase</keyword>
<comment type="caution">
    <text evidence="10">The sequence shown here is derived from an EMBL/GenBank/DDBJ whole genome shotgun (WGS) entry which is preliminary data.</text>
</comment>
<evidence type="ECO:0000256" key="2">
    <source>
        <dbReference type="ARBA" id="ARBA00022801"/>
    </source>
</evidence>
<dbReference type="InterPro" id="IPR017853">
    <property type="entry name" value="GH"/>
</dbReference>
<evidence type="ECO:0000256" key="4">
    <source>
        <dbReference type="ARBA" id="ARBA00023277"/>
    </source>
</evidence>